<accession>A0A4Y7NB20</accession>
<dbReference type="EMBL" id="LR020670">
    <property type="protein sequence ID" value="SVE90289.1"/>
    <property type="molecule type" value="mRNA"/>
</dbReference>
<dbReference type="InterPro" id="IPR022652">
    <property type="entry name" value="Znf_XPA_CS"/>
</dbReference>
<keyword evidence="10" id="KW-0406">Ion transport</keyword>
<gene>
    <name evidence="13" type="primary">EOG090X0KP6</name>
</gene>
<keyword evidence="10" id="KW-0868">Chloride</keyword>
<dbReference type="GO" id="GO:0003684">
    <property type="term" value="F:damaged DNA binding"/>
    <property type="evidence" value="ECO:0007669"/>
    <property type="project" value="InterPro"/>
</dbReference>
<evidence type="ECO:0000256" key="4">
    <source>
        <dbReference type="ARBA" id="ARBA00022763"/>
    </source>
</evidence>
<reference evidence="13" key="1">
    <citation type="submission" date="2018-08" db="EMBL/GenBank/DDBJ databases">
        <authorList>
            <person name="Cornetti L."/>
        </authorList>
    </citation>
    <scope>NUCLEOTIDE SEQUENCE</scope>
    <source>
        <strain evidence="13">RU-TY6-1</strain>
    </source>
</reference>
<keyword evidence="8" id="KW-0234">DNA repair</keyword>
<keyword evidence="3" id="KW-0479">Metal-binding</keyword>
<evidence type="ECO:0000256" key="11">
    <source>
        <dbReference type="SAM" id="MobiDB-lite"/>
    </source>
</evidence>
<dbReference type="Gene3D" id="3.90.530.10">
    <property type="entry name" value="XPA C-terminal domain"/>
    <property type="match status" value="1"/>
</dbReference>
<dbReference type="Pfam" id="PF01286">
    <property type="entry name" value="XPA_N"/>
    <property type="match status" value="1"/>
</dbReference>
<dbReference type="InterPro" id="IPR021134">
    <property type="entry name" value="Bestrophin-like"/>
</dbReference>
<evidence type="ECO:0000256" key="7">
    <source>
        <dbReference type="ARBA" id="ARBA00023125"/>
    </source>
</evidence>
<comment type="similarity">
    <text evidence="2">Belongs to the XPA family.</text>
</comment>
<dbReference type="InterPro" id="IPR009061">
    <property type="entry name" value="DNA-bd_dom_put_sf"/>
</dbReference>
<dbReference type="GO" id="GO:0005254">
    <property type="term" value="F:chloride channel activity"/>
    <property type="evidence" value="ECO:0007669"/>
    <property type="project" value="UniProtKB-KW"/>
</dbReference>
<dbReference type="Pfam" id="PF01062">
    <property type="entry name" value="Bestrophin"/>
    <property type="match status" value="1"/>
</dbReference>
<comment type="subcellular location">
    <subcellularLocation>
        <location evidence="10">Cell membrane</location>
        <topology evidence="10">Multi-pass membrane protein</topology>
    </subcellularLocation>
    <subcellularLocation>
        <location evidence="1">Nucleus</location>
    </subcellularLocation>
</comment>
<dbReference type="GO" id="GO:0034707">
    <property type="term" value="C:chloride channel complex"/>
    <property type="evidence" value="ECO:0007669"/>
    <property type="project" value="UniProtKB-KW"/>
</dbReference>
<dbReference type="CDD" id="cd21076">
    <property type="entry name" value="DBD_XPA"/>
    <property type="match status" value="1"/>
</dbReference>
<keyword evidence="10" id="KW-0869">Chloride channel</keyword>
<dbReference type="GO" id="GO:1901255">
    <property type="term" value="P:nucleotide-excision repair involved in interstrand cross-link repair"/>
    <property type="evidence" value="ECO:0007669"/>
    <property type="project" value="TreeGrafter"/>
</dbReference>
<comment type="function">
    <text evidence="10">Forms chloride channels.</text>
</comment>
<keyword evidence="5" id="KW-0863">Zinc-finger</keyword>
<keyword evidence="10" id="KW-0812">Transmembrane</keyword>
<keyword evidence="6" id="KW-0862">Zinc</keyword>
<evidence type="ECO:0000259" key="12">
    <source>
        <dbReference type="Pfam" id="PF05181"/>
    </source>
</evidence>
<feature type="compositionally biased region" description="Basic and acidic residues" evidence="11">
    <location>
        <begin position="71"/>
        <end position="81"/>
    </location>
</feature>
<dbReference type="GO" id="GO:0000110">
    <property type="term" value="C:nucleotide-excision repair factor 1 complex"/>
    <property type="evidence" value="ECO:0007669"/>
    <property type="project" value="TreeGrafter"/>
</dbReference>
<comment type="similarity">
    <text evidence="10">Belongs to the anion channel-forming bestrophin (TC 1.A.46) family. Calcium-sensitive chloride channel subfamily.</text>
</comment>
<dbReference type="InterPro" id="IPR037129">
    <property type="entry name" value="XPA_sf"/>
</dbReference>
<organism evidence="13">
    <name type="scientific">Daphnia sinensis</name>
    <dbReference type="NCBI Taxonomy" id="1820382"/>
    <lineage>
        <taxon>Eukaryota</taxon>
        <taxon>Metazoa</taxon>
        <taxon>Ecdysozoa</taxon>
        <taxon>Arthropoda</taxon>
        <taxon>Crustacea</taxon>
        <taxon>Branchiopoda</taxon>
        <taxon>Diplostraca</taxon>
        <taxon>Cladocera</taxon>
        <taxon>Anomopoda</taxon>
        <taxon>Daphniidae</taxon>
        <taxon>Daphnia</taxon>
        <taxon>Daphnia similis group</taxon>
    </lineage>
</organism>
<dbReference type="InterPro" id="IPR022656">
    <property type="entry name" value="XPA_C"/>
</dbReference>
<evidence type="ECO:0000256" key="5">
    <source>
        <dbReference type="ARBA" id="ARBA00022771"/>
    </source>
</evidence>
<keyword evidence="10" id="KW-0813">Transport</keyword>
<keyword evidence="9" id="KW-0539">Nucleus</keyword>
<dbReference type="AlphaFoldDB" id="A0A4Y7NB20"/>
<dbReference type="PANTHER" id="PTHR10142">
    <property type="entry name" value="DNA REPAIR PROTEIN COMPLEMENTING XP-A CELLS"/>
    <property type="match status" value="1"/>
</dbReference>
<dbReference type="Pfam" id="PF05181">
    <property type="entry name" value="XPA_C"/>
    <property type="match status" value="1"/>
</dbReference>
<feature type="domain" description="XPA C-terminal" evidence="12">
    <location>
        <begin position="206"/>
        <end position="256"/>
    </location>
</feature>
<protein>
    <recommendedName>
        <fullName evidence="10">Bestrophin homolog</fullName>
    </recommendedName>
</protein>
<feature type="transmembrane region" description="Helical" evidence="10">
    <location>
        <begin position="352"/>
        <end position="371"/>
    </location>
</feature>
<feature type="region of interest" description="Disordered" evidence="11">
    <location>
        <begin position="1"/>
        <end position="85"/>
    </location>
</feature>
<keyword evidence="10" id="KW-1003">Cell membrane</keyword>
<dbReference type="GO" id="GO:0005886">
    <property type="term" value="C:plasma membrane"/>
    <property type="evidence" value="ECO:0007669"/>
    <property type="project" value="UniProtKB-SubCell"/>
</dbReference>
<dbReference type="PROSITE" id="PS00752">
    <property type="entry name" value="XPA_1"/>
    <property type="match status" value="1"/>
</dbReference>
<dbReference type="GO" id="GO:0008270">
    <property type="term" value="F:zinc ion binding"/>
    <property type="evidence" value="ECO:0007669"/>
    <property type="project" value="UniProtKB-KW"/>
</dbReference>
<keyword evidence="10" id="KW-1133">Transmembrane helix</keyword>
<dbReference type="SUPFAM" id="SSF46955">
    <property type="entry name" value="Putative DNA-binding domain"/>
    <property type="match status" value="1"/>
</dbReference>
<evidence type="ECO:0000256" key="3">
    <source>
        <dbReference type="ARBA" id="ARBA00022723"/>
    </source>
</evidence>
<keyword evidence="10" id="KW-0407">Ion channel</keyword>
<evidence type="ECO:0000256" key="8">
    <source>
        <dbReference type="ARBA" id="ARBA00023204"/>
    </source>
</evidence>
<name>A0A4Y7NB20_9CRUS</name>
<comment type="caution">
    <text evidence="10">Lacks conserved residue(s) required for the propagation of feature annotation.</text>
</comment>
<evidence type="ECO:0000256" key="6">
    <source>
        <dbReference type="ARBA" id="ARBA00022833"/>
    </source>
</evidence>
<keyword evidence="4" id="KW-0227">DNA damage</keyword>
<dbReference type="SUPFAM" id="SSF57716">
    <property type="entry name" value="Glucocorticoid receptor-like (DNA-binding domain)"/>
    <property type="match status" value="1"/>
</dbReference>
<dbReference type="NCBIfam" id="TIGR00598">
    <property type="entry name" value="rad14"/>
    <property type="match status" value="1"/>
</dbReference>
<dbReference type="PANTHER" id="PTHR10142:SF0">
    <property type="entry name" value="DNA REPAIR PROTEIN COMPLEMENTING XP-A CELLS"/>
    <property type="match status" value="1"/>
</dbReference>
<evidence type="ECO:0000313" key="13">
    <source>
        <dbReference type="EMBL" id="SVE90289.1"/>
    </source>
</evidence>
<keyword evidence="7" id="KW-0238">DNA-binding</keyword>
<evidence type="ECO:0000256" key="9">
    <source>
        <dbReference type="ARBA" id="ARBA00023242"/>
    </source>
</evidence>
<evidence type="ECO:0000256" key="2">
    <source>
        <dbReference type="ARBA" id="ARBA00005548"/>
    </source>
</evidence>
<evidence type="ECO:0000256" key="1">
    <source>
        <dbReference type="ARBA" id="ARBA00004123"/>
    </source>
</evidence>
<evidence type="ECO:0000256" key="10">
    <source>
        <dbReference type="RuleBase" id="RU363126"/>
    </source>
</evidence>
<dbReference type="GO" id="GO:0006284">
    <property type="term" value="P:base-excision repair"/>
    <property type="evidence" value="ECO:0007669"/>
    <property type="project" value="TreeGrafter"/>
</dbReference>
<dbReference type="GO" id="GO:0070914">
    <property type="term" value="P:UV-damage excision repair"/>
    <property type="evidence" value="ECO:0007669"/>
    <property type="project" value="TreeGrafter"/>
</dbReference>
<proteinExistence type="evidence at transcript level"/>
<dbReference type="GO" id="GO:0000715">
    <property type="term" value="P:nucleotide-excision repair, DNA damage recognition"/>
    <property type="evidence" value="ECO:0007669"/>
    <property type="project" value="TreeGrafter"/>
</dbReference>
<dbReference type="InterPro" id="IPR000465">
    <property type="entry name" value="XPA/RAD14"/>
</dbReference>
<keyword evidence="10" id="KW-0472">Membrane</keyword>
<sequence>MESAKNVVETKTKSIFELESDEETQNNEGDSGLAASLEASPIQNYKEVDHDVAVDNLSPLKEIASSSEDPDISKPREDTGDTKASLSAFQKARIERNRQKALLLRQARLQAHPYNNGNAEEHSVIRIKNSRLIDSGGGFLINEKELEEEQQREVFDPIVITQDPAPIILPDRPHCDECEQPLHDSLLYRSFSHPVCDPCKDAHDEKYSLITRTDARQEYLLKDCDLDLREPILRYILRKNPLNPNWGDMKLYLRLQASLYHPKKLASHNFHYFYHTLKFEKKKYDKVTSYKVKMMSLLLAINSFLSTIPTNEEHPKSPIGNKTHGGATRQLRSGFGESFKILFRWKHSVYRLLWEPFLIYVISYISLSLLYDYVLSANARVHDFEILVTLKQ</sequence>